<feature type="non-terminal residue" evidence="7">
    <location>
        <position position="264"/>
    </location>
</feature>
<dbReference type="InterPro" id="IPR011651">
    <property type="entry name" value="Notch_ligand_N"/>
</dbReference>
<keyword evidence="5" id="KW-0732">Signal</keyword>
<keyword evidence="4" id="KW-1133">Transmembrane helix</keyword>
<keyword evidence="1" id="KW-0245">EGF-like domain</keyword>
<feature type="chain" id="PRO_5041248786" evidence="5">
    <location>
        <begin position="20"/>
        <end position="264"/>
    </location>
</feature>
<dbReference type="Gene3D" id="2.60.40.3510">
    <property type="match status" value="1"/>
</dbReference>
<evidence type="ECO:0000256" key="5">
    <source>
        <dbReference type="SAM" id="SignalP"/>
    </source>
</evidence>
<keyword evidence="4" id="KW-0472">Membrane</keyword>
<evidence type="ECO:0000256" key="4">
    <source>
        <dbReference type="ARBA" id="ARBA00022989"/>
    </source>
</evidence>
<feature type="domain" description="Notch ligand N-terminal" evidence="6">
    <location>
        <begin position="23"/>
        <end position="139"/>
    </location>
</feature>
<evidence type="ECO:0000259" key="6">
    <source>
        <dbReference type="Pfam" id="PF07657"/>
    </source>
</evidence>
<evidence type="ECO:0000256" key="1">
    <source>
        <dbReference type="ARBA" id="ARBA00022536"/>
    </source>
</evidence>
<dbReference type="GO" id="GO:0007219">
    <property type="term" value="P:Notch signaling pathway"/>
    <property type="evidence" value="ECO:0007669"/>
    <property type="project" value="InterPro"/>
</dbReference>
<protein>
    <submittedName>
        <fullName evidence="7">Neurogenic locus protein delta</fullName>
    </submittedName>
</protein>
<sequence>TTCSDWLVVLLLAGNVVSAEYRLELQLLRYLNPAHRLQSGRCCDMGQGPRECLNHCDNSLHFCLSPPDSADCSLGQLGTGPLYSPDPALSDAVNFSTGGALIADGVQNPLIFTGVEWPGGFELVVMVEDGDGGERSEEVDVLVVSKPAGVTPTAMFTSAEEVRGNAGWGFLRFNFRLTCTNNYTGDRCAERPCDAEQCSDTTARTYVQRDLVRMEVCAAKLPTWRMATRAPAHCLLWAVNVSLSLVYNHNNTTPHPYSHGASQQ</sequence>
<evidence type="ECO:0000313" key="7">
    <source>
        <dbReference type="EMBL" id="CAI8024333.1"/>
    </source>
</evidence>
<dbReference type="GO" id="GO:0016020">
    <property type="term" value="C:membrane"/>
    <property type="evidence" value="ECO:0007669"/>
    <property type="project" value="UniProtKB-SubCell"/>
</dbReference>
<dbReference type="AlphaFoldDB" id="A0AA35S7Z0"/>
<evidence type="ECO:0000313" key="8">
    <source>
        <dbReference type="Proteomes" id="UP001174909"/>
    </source>
</evidence>
<organism evidence="7 8">
    <name type="scientific">Geodia barretti</name>
    <name type="common">Barrett's horny sponge</name>
    <dbReference type="NCBI Taxonomy" id="519541"/>
    <lineage>
        <taxon>Eukaryota</taxon>
        <taxon>Metazoa</taxon>
        <taxon>Porifera</taxon>
        <taxon>Demospongiae</taxon>
        <taxon>Heteroscleromorpha</taxon>
        <taxon>Tetractinellida</taxon>
        <taxon>Astrophorina</taxon>
        <taxon>Geodiidae</taxon>
        <taxon>Geodia</taxon>
    </lineage>
</organism>
<feature type="signal peptide" evidence="5">
    <location>
        <begin position="1"/>
        <end position="19"/>
    </location>
</feature>
<proteinExistence type="predicted"/>
<comment type="caution">
    <text evidence="7">The sequence shown here is derived from an EMBL/GenBank/DDBJ whole genome shotgun (WGS) entry which is preliminary data.</text>
</comment>
<dbReference type="EMBL" id="CASHTH010002071">
    <property type="protein sequence ID" value="CAI8024333.1"/>
    <property type="molecule type" value="Genomic_DNA"/>
</dbReference>
<keyword evidence="2" id="KW-0812">Transmembrane</keyword>
<keyword evidence="8" id="KW-1185">Reference proteome</keyword>
<keyword evidence="3" id="KW-0677">Repeat</keyword>
<name>A0AA35S7Z0_GEOBA</name>
<dbReference type="Proteomes" id="UP001174909">
    <property type="component" value="Unassembled WGS sequence"/>
</dbReference>
<reference evidence="7" key="1">
    <citation type="submission" date="2023-03" db="EMBL/GenBank/DDBJ databases">
        <authorList>
            <person name="Steffen K."/>
            <person name="Cardenas P."/>
        </authorList>
    </citation>
    <scope>NUCLEOTIDE SEQUENCE</scope>
</reference>
<accession>A0AA35S7Z0</accession>
<evidence type="ECO:0000256" key="3">
    <source>
        <dbReference type="ARBA" id="ARBA00022737"/>
    </source>
</evidence>
<dbReference type="Pfam" id="PF07657">
    <property type="entry name" value="MNNL"/>
    <property type="match status" value="1"/>
</dbReference>
<evidence type="ECO:0000256" key="2">
    <source>
        <dbReference type="ARBA" id="ARBA00022692"/>
    </source>
</evidence>
<gene>
    <name evidence="7" type="ORF">GBAR_LOCUS14143</name>
</gene>